<dbReference type="InterPro" id="IPR025459">
    <property type="entry name" value="DUF4279"/>
</dbReference>
<name>A0ABT8MZT7_9BACL</name>
<reference evidence="1 2" key="1">
    <citation type="submission" date="2023-06" db="EMBL/GenBank/DDBJ databases">
        <title>Novel species in genus Planococcus.</title>
        <authorList>
            <person name="Ning S."/>
        </authorList>
    </citation>
    <scope>NUCLEOTIDE SEQUENCE [LARGE SCALE GENOMIC DNA]</scope>
    <source>
        <strain evidence="1 2">N028</strain>
    </source>
</reference>
<organism evidence="1 2">
    <name type="scientific">Planococcus shixiaomingii</name>
    <dbReference type="NCBI Taxonomy" id="3058393"/>
    <lineage>
        <taxon>Bacteria</taxon>
        <taxon>Bacillati</taxon>
        <taxon>Bacillota</taxon>
        <taxon>Bacilli</taxon>
        <taxon>Bacillales</taxon>
        <taxon>Caryophanaceae</taxon>
        <taxon>Planococcus</taxon>
    </lineage>
</organism>
<protein>
    <submittedName>
        <fullName evidence="1">DUF4279 domain-containing protein</fullName>
    </submittedName>
</protein>
<dbReference type="EMBL" id="JAUJWV010000001">
    <property type="protein sequence ID" value="MDN7240845.1"/>
    <property type="molecule type" value="Genomic_DNA"/>
</dbReference>
<evidence type="ECO:0000313" key="2">
    <source>
        <dbReference type="Proteomes" id="UP001172055"/>
    </source>
</evidence>
<gene>
    <name evidence="1" type="ORF">QWY14_03540</name>
</gene>
<sequence>MFLAESEVKVSFRLHGEEFPTNEVSEILELTPTETYQIGDVITDQKSNEPGFHKETIWEIGTAYEKSLDVKMQLDKTMDPLYSKVQDINKLREKYGIKCLIMIVLIIEKGETPAMYLEKKQIDFASQIEAEFHWDLYANPYVSDF</sequence>
<evidence type="ECO:0000313" key="1">
    <source>
        <dbReference type="EMBL" id="MDN7240845.1"/>
    </source>
</evidence>
<comment type="caution">
    <text evidence="1">The sequence shown here is derived from an EMBL/GenBank/DDBJ whole genome shotgun (WGS) entry which is preliminary data.</text>
</comment>
<keyword evidence="2" id="KW-1185">Reference proteome</keyword>
<dbReference type="RefSeq" id="WP_300984518.1">
    <property type="nucleotide sequence ID" value="NZ_CP129236.1"/>
</dbReference>
<dbReference type="Proteomes" id="UP001172055">
    <property type="component" value="Unassembled WGS sequence"/>
</dbReference>
<accession>A0ABT8MZT7</accession>
<dbReference type="Pfam" id="PF14106">
    <property type="entry name" value="DUF4279"/>
    <property type="match status" value="1"/>
</dbReference>
<proteinExistence type="predicted"/>